<keyword evidence="2" id="KW-0255">Endonuclease</keyword>
<dbReference type="GO" id="GO:0003677">
    <property type="term" value="F:DNA binding"/>
    <property type="evidence" value="ECO:0007669"/>
    <property type="project" value="UniProtKB-KW"/>
</dbReference>
<organism evidence="2 3">
    <name type="scientific">Lichenifustis flavocetrariae</name>
    <dbReference type="NCBI Taxonomy" id="2949735"/>
    <lineage>
        <taxon>Bacteria</taxon>
        <taxon>Pseudomonadati</taxon>
        <taxon>Pseudomonadota</taxon>
        <taxon>Alphaproteobacteria</taxon>
        <taxon>Hyphomicrobiales</taxon>
        <taxon>Lichenihabitantaceae</taxon>
        <taxon>Lichenifustis</taxon>
    </lineage>
</organism>
<dbReference type="InterPro" id="IPR027417">
    <property type="entry name" value="P-loop_NTPase"/>
</dbReference>
<name>A0AA41YYX3_9HYPH</name>
<evidence type="ECO:0000313" key="2">
    <source>
        <dbReference type="EMBL" id="MCW6509851.1"/>
    </source>
</evidence>
<dbReference type="EMBL" id="JAMOIM010000011">
    <property type="protein sequence ID" value="MCW6509851.1"/>
    <property type="molecule type" value="Genomic_DNA"/>
</dbReference>
<gene>
    <name evidence="2" type="ORF">M8523_17680</name>
</gene>
<dbReference type="Pfam" id="PF04313">
    <property type="entry name" value="HSDR_N"/>
    <property type="match status" value="1"/>
</dbReference>
<dbReference type="GO" id="GO:0009307">
    <property type="term" value="P:DNA restriction-modification system"/>
    <property type="evidence" value="ECO:0007669"/>
    <property type="project" value="UniProtKB-KW"/>
</dbReference>
<dbReference type="GO" id="GO:0005524">
    <property type="term" value="F:ATP binding"/>
    <property type="evidence" value="ECO:0007669"/>
    <property type="project" value="UniProtKB-KW"/>
</dbReference>
<sequence length="1006" mass="112735">MKTDTSEKGLEALIVADMTGRRIEDFGAPAGGGFSEEPEPFVGLHNWLLGDPKAYDRAWTVDLVQLRAFVAATQPPLLAALDLDNDSPTRQKLLARLQGEIGKRGVIDVLRHGVKHGQHDVDLFYGTPSPGNAKAAERFALNRFSVTRQVRYSRDDTAHALDLALFINGLPVATFELKNSLTKQTVEDAVEQYKRDRDPREKLFEFGRCMVHFAVDDAQAMFCTHLKGKASWFLPFNKGYNDGAGNPPNPGGLKTDYLWQDILTPLGLTDIIENYAQIVERRDPKTGRVKRDQLFPRFHQLDVVRKLLADARSKGAGRRVLIQHSAGSGKSNSIAWLAHQLVRLASDSGQVFDSVIVVTDRRLLDQQIRDTIKQFAQVGATVGHAEHSGDLRRFIADGKKIIITTVQKFPFILDDIGALHRDRRFAIVIDEAHSSQGGKAAAALNAALTGSDDGDEDETIEDKINAIMESRKMLPNASYFAFTATPKNKTLEVFGEAVSEGGAVKHRPFHSYTMKQAIQEGFILDVLRYYTPVNSYYRLVKTVEADPEFDTKRATKKLRRYVESNDHAIRLKAEIMVDHFHEQVLALNKIGGQARAMVVTSGIERAVQYFQAASSYLIERKSPYRAIVAFSGEHEFGGAKVTEASLNGFPSKDIVDQIEKDPYRLLICADKFQTGYDQPLLHTMYVDKSLSGIKAVQTLSRLNRAHPQKHDAFVLDFMNDSETIRASFDTFYRTTILSDETDPNRLHDLKAALDEYEVYQRTEVDQLVDLYLGGADRDRLDPILDACVAIYNSDLDEDGQVDFKGKSKAFARTYAFIAAILPFTNSEWEKLSIFLNFLVPKLPAPREEDLSKGILEAIDMDSYRVEKQAVQRVQLTDQDVEIDPVPTDGGGHKADLELDRLSNIIRGFNDLFGNITWEDGDRIRQLIATEIPNKVAANAAYQNAKQNSDKQNARIEHDKALGSVIVGLMKDDTELFKQFSDNPEFKRWLADTVFSATYDRPTPTVP</sequence>
<dbReference type="Proteomes" id="UP001165667">
    <property type="component" value="Unassembled WGS sequence"/>
</dbReference>
<proteinExistence type="predicted"/>
<protein>
    <submittedName>
        <fullName evidence="2">Type I restriction endonuclease subunit R</fullName>
    </submittedName>
</protein>
<dbReference type="SMART" id="SM00487">
    <property type="entry name" value="DEXDc"/>
    <property type="match status" value="1"/>
</dbReference>
<keyword evidence="2" id="KW-0540">Nuclease</keyword>
<dbReference type="Gene3D" id="3.90.1570.50">
    <property type="match status" value="1"/>
</dbReference>
<reference evidence="2" key="1">
    <citation type="submission" date="2022-05" db="EMBL/GenBank/DDBJ databases">
        <authorList>
            <person name="Pankratov T."/>
        </authorList>
    </citation>
    <scope>NUCLEOTIDE SEQUENCE</scope>
    <source>
        <strain evidence="2">BP6-180914</strain>
    </source>
</reference>
<dbReference type="SUPFAM" id="SSF52540">
    <property type="entry name" value="P-loop containing nucleoside triphosphate hydrolases"/>
    <property type="match status" value="2"/>
</dbReference>
<dbReference type="Pfam" id="PF18766">
    <property type="entry name" value="SWI2_SNF2"/>
    <property type="match status" value="1"/>
</dbReference>
<evidence type="ECO:0000259" key="1">
    <source>
        <dbReference type="PROSITE" id="PS51192"/>
    </source>
</evidence>
<dbReference type="AlphaFoldDB" id="A0AA41YYX3"/>
<dbReference type="InterPro" id="IPR007409">
    <property type="entry name" value="Restrct_endonuc_type1_HsdR_N"/>
</dbReference>
<dbReference type="InterPro" id="IPR040980">
    <property type="entry name" value="SWI2_SNF2"/>
</dbReference>
<dbReference type="RefSeq" id="WP_282586219.1">
    <property type="nucleotide sequence ID" value="NZ_JAMOIM010000011.1"/>
</dbReference>
<keyword evidence="2" id="KW-0378">Hydrolase</keyword>
<comment type="caution">
    <text evidence="2">The sequence shown here is derived from an EMBL/GenBank/DDBJ whole genome shotgun (WGS) entry which is preliminary data.</text>
</comment>
<dbReference type="InterPro" id="IPR014001">
    <property type="entry name" value="Helicase_ATP-bd"/>
</dbReference>
<accession>A0AA41YYX3</accession>
<dbReference type="Gene3D" id="3.40.50.300">
    <property type="entry name" value="P-loop containing nucleotide triphosphate hydrolases"/>
    <property type="match status" value="2"/>
</dbReference>
<dbReference type="Pfam" id="PF22679">
    <property type="entry name" value="T1R_D3-like"/>
    <property type="match status" value="1"/>
</dbReference>
<evidence type="ECO:0000313" key="3">
    <source>
        <dbReference type="Proteomes" id="UP001165667"/>
    </source>
</evidence>
<dbReference type="InterPro" id="IPR055180">
    <property type="entry name" value="HsdR_RecA-like_helicase_dom_2"/>
</dbReference>
<dbReference type="PANTHER" id="PTHR42927">
    <property type="entry name" value="HELICASE SUPERFAMILY 1 AND 2 DOMAIN-CONTAINING PROTEIN"/>
    <property type="match status" value="1"/>
</dbReference>
<keyword evidence="3" id="KW-1185">Reference proteome</keyword>
<dbReference type="CDD" id="cd22332">
    <property type="entry name" value="HsdR_N"/>
    <property type="match status" value="1"/>
</dbReference>
<dbReference type="PROSITE" id="PS51192">
    <property type="entry name" value="HELICASE_ATP_BIND_1"/>
    <property type="match status" value="1"/>
</dbReference>
<feature type="domain" description="Helicase ATP-binding" evidence="1">
    <location>
        <begin position="311"/>
        <end position="504"/>
    </location>
</feature>
<dbReference type="PANTHER" id="PTHR42927:SF1">
    <property type="entry name" value="HELICASE SUPERFAMILY 1 AND 2 DOMAIN-CONTAINING PROTEIN"/>
    <property type="match status" value="1"/>
</dbReference>
<dbReference type="GO" id="GO:0009035">
    <property type="term" value="F:type I site-specific deoxyribonuclease activity"/>
    <property type="evidence" value="ECO:0007669"/>
    <property type="project" value="UniProtKB-EC"/>
</dbReference>